<dbReference type="SUPFAM" id="SSF55811">
    <property type="entry name" value="Nudix"/>
    <property type="match status" value="1"/>
</dbReference>
<dbReference type="GO" id="GO:0019693">
    <property type="term" value="P:ribose phosphate metabolic process"/>
    <property type="evidence" value="ECO:0007669"/>
    <property type="project" value="TreeGrafter"/>
</dbReference>
<evidence type="ECO:0000313" key="4">
    <source>
        <dbReference type="EMBL" id="PIR03509.1"/>
    </source>
</evidence>
<dbReference type="Proteomes" id="UP000229600">
    <property type="component" value="Unassembled WGS sequence"/>
</dbReference>
<feature type="domain" description="Nudix hydrolase" evidence="3">
    <location>
        <begin position="41"/>
        <end position="169"/>
    </location>
</feature>
<sequence>MIKKWKLISEKKNIGRSSRMIIDTRYYELPTKKKIAWDVRMGLGKVIIFALDKNGKAIIIRQFRPGISAIDTALVAGGIDEGLTPLQNAKKELEEEAGYISSQWIRLGKYATSAGNASGWVHSYLAMDCQYVGQNLEENEFIEVSTHSVEDVRTFIGRGKMLDSACVLTALLALEHLTQKKSEKY</sequence>
<accession>A0A2H0N3M9</accession>
<protein>
    <recommendedName>
        <fullName evidence="3">Nudix hydrolase domain-containing protein</fullName>
    </recommendedName>
</protein>
<dbReference type="GO" id="GO:0005829">
    <property type="term" value="C:cytosol"/>
    <property type="evidence" value="ECO:0007669"/>
    <property type="project" value="TreeGrafter"/>
</dbReference>
<comment type="cofactor">
    <cofactor evidence="1">
        <name>Mg(2+)</name>
        <dbReference type="ChEBI" id="CHEBI:18420"/>
    </cofactor>
</comment>
<dbReference type="CDD" id="cd03424">
    <property type="entry name" value="NUDIX_ADPRase_Nudt5_UGPPase_Nudt14"/>
    <property type="match status" value="1"/>
</dbReference>
<comment type="caution">
    <text evidence="4">The sequence shown here is derived from an EMBL/GenBank/DDBJ whole genome shotgun (WGS) entry which is preliminary data.</text>
</comment>
<dbReference type="PANTHER" id="PTHR11839:SF18">
    <property type="entry name" value="NUDIX HYDROLASE DOMAIN-CONTAINING PROTEIN"/>
    <property type="match status" value="1"/>
</dbReference>
<dbReference type="PANTHER" id="PTHR11839">
    <property type="entry name" value="UDP/ADP-SUGAR PYROPHOSPHATASE"/>
    <property type="match status" value="1"/>
</dbReference>
<organism evidence="4 5">
    <name type="scientific">Candidatus Magasanikbacteria bacterium CG11_big_fil_rev_8_21_14_0_20_39_34</name>
    <dbReference type="NCBI Taxonomy" id="1974653"/>
    <lineage>
        <taxon>Bacteria</taxon>
        <taxon>Candidatus Magasanikiibacteriota</taxon>
    </lineage>
</organism>
<name>A0A2H0N3M9_9BACT</name>
<evidence type="ECO:0000313" key="5">
    <source>
        <dbReference type="Proteomes" id="UP000229600"/>
    </source>
</evidence>
<dbReference type="Pfam" id="PF00293">
    <property type="entry name" value="NUDIX"/>
    <property type="match status" value="1"/>
</dbReference>
<dbReference type="InterPro" id="IPR000086">
    <property type="entry name" value="NUDIX_hydrolase_dom"/>
</dbReference>
<evidence type="ECO:0000259" key="3">
    <source>
        <dbReference type="PROSITE" id="PS51462"/>
    </source>
</evidence>
<dbReference type="PROSITE" id="PS51462">
    <property type="entry name" value="NUDIX"/>
    <property type="match status" value="1"/>
</dbReference>
<dbReference type="GO" id="GO:0006753">
    <property type="term" value="P:nucleoside phosphate metabolic process"/>
    <property type="evidence" value="ECO:0007669"/>
    <property type="project" value="TreeGrafter"/>
</dbReference>
<evidence type="ECO:0000256" key="1">
    <source>
        <dbReference type="ARBA" id="ARBA00001946"/>
    </source>
</evidence>
<proteinExistence type="predicted"/>
<dbReference type="InterPro" id="IPR015797">
    <property type="entry name" value="NUDIX_hydrolase-like_dom_sf"/>
</dbReference>
<dbReference type="AlphaFoldDB" id="A0A2H0N3M9"/>
<keyword evidence="2" id="KW-0378">Hydrolase</keyword>
<dbReference type="Gene3D" id="3.90.79.10">
    <property type="entry name" value="Nucleoside Triphosphate Pyrophosphohydrolase"/>
    <property type="match status" value="1"/>
</dbReference>
<reference evidence="4 5" key="1">
    <citation type="submission" date="2017-09" db="EMBL/GenBank/DDBJ databases">
        <title>Depth-based differentiation of microbial function through sediment-hosted aquifers and enrichment of novel symbionts in the deep terrestrial subsurface.</title>
        <authorList>
            <person name="Probst A.J."/>
            <person name="Ladd B."/>
            <person name="Jarett J.K."/>
            <person name="Geller-Mcgrath D.E."/>
            <person name="Sieber C.M."/>
            <person name="Emerson J.B."/>
            <person name="Anantharaman K."/>
            <person name="Thomas B.C."/>
            <person name="Malmstrom R."/>
            <person name="Stieglmeier M."/>
            <person name="Klingl A."/>
            <person name="Woyke T."/>
            <person name="Ryan C.M."/>
            <person name="Banfield J.F."/>
        </authorList>
    </citation>
    <scope>NUCLEOTIDE SEQUENCE [LARGE SCALE GENOMIC DNA]</scope>
    <source>
        <strain evidence="4">CG11_big_fil_rev_8_21_14_0_20_39_34</strain>
    </source>
</reference>
<dbReference type="GO" id="GO:0016787">
    <property type="term" value="F:hydrolase activity"/>
    <property type="evidence" value="ECO:0007669"/>
    <property type="project" value="UniProtKB-KW"/>
</dbReference>
<dbReference type="EMBL" id="PCWN01000011">
    <property type="protein sequence ID" value="PIR03509.1"/>
    <property type="molecule type" value="Genomic_DNA"/>
</dbReference>
<gene>
    <name evidence="4" type="ORF">COV59_04935</name>
</gene>
<evidence type="ECO:0000256" key="2">
    <source>
        <dbReference type="ARBA" id="ARBA00022801"/>
    </source>
</evidence>